<dbReference type="InterPro" id="IPR050352">
    <property type="entry name" value="ABCG_transporters"/>
</dbReference>
<dbReference type="InterPro" id="IPR003439">
    <property type="entry name" value="ABC_transporter-like_ATP-bd"/>
</dbReference>
<evidence type="ECO:0000256" key="7">
    <source>
        <dbReference type="ARBA" id="ARBA00023136"/>
    </source>
</evidence>
<keyword evidence="6 9" id="KW-1133">Transmembrane helix</keyword>
<keyword evidence="3 9" id="KW-0812">Transmembrane</keyword>
<keyword evidence="7 9" id="KW-0472">Membrane</keyword>
<dbReference type="SUPFAM" id="SSF52540">
    <property type="entry name" value="P-loop containing nucleoside triphosphate hydrolases"/>
    <property type="match status" value="1"/>
</dbReference>
<evidence type="ECO:0000259" key="10">
    <source>
        <dbReference type="PROSITE" id="PS50893"/>
    </source>
</evidence>
<protein>
    <submittedName>
        <fullName evidence="11">ABC transporter G family member 23</fullName>
    </submittedName>
</protein>
<keyword evidence="2" id="KW-0813">Transport</keyword>
<feature type="compositionally biased region" description="Low complexity" evidence="8">
    <location>
        <begin position="17"/>
        <end position="35"/>
    </location>
</feature>
<dbReference type="PANTHER" id="PTHR48041:SF51">
    <property type="entry name" value="ABC TRANSPORTER G FAMILY MEMBER 23"/>
    <property type="match status" value="1"/>
</dbReference>
<feature type="region of interest" description="Disordered" evidence="8">
    <location>
        <begin position="1"/>
        <end position="35"/>
    </location>
</feature>
<dbReference type="InterPro" id="IPR003593">
    <property type="entry name" value="AAA+_ATPase"/>
</dbReference>
<evidence type="ECO:0000256" key="9">
    <source>
        <dbReference type="SAM" id="Phobius"/>
    </source>
</evidence>
<evidence type="ECO:0000313" key="11">
    <source>
        <dbReference type="EMBL" id="OEL28848.1"/>
    </source>
</evidence>
<dbReference type="AlphaFoldDB" id="A0A1E5VUP7"/>
<dbReference type="OrthoDB" id="66620at2759"/>
<proteinExistence type="predicted"/>
<dbReference type="SMART" id="SM00382">
    <property type="entry name" value="AAA"/>
    <property type="match status" value="1"/>
</dbReference>
<feature type="domain" description="ABC transporter" evidence="10">
    <location>
        <begin position="72"/>
        <end position="321"/>
    </location>
</feature>
<feature type="transmembrane region" description="Helical" evidence="9">
    <location>
        <begin position="540"/>
        <end position="562"/>
    </location>
</feature>
<dbReference type="GO" id="GO:0016887">
    <property type="term" value="F:ATP hydrolysis activity"/>
    <property type="evidence" value="ECO:0007669"/>
    <property type="project" value="InterPro"/>
</dbReference>
<evidence type="ECO:0000256" key="4">
    <source>
        <dbReference type="ARBA" id="ARBA00022741"/>
    </source>
</evidence>
<feature type="transmembrane region" description="Helical" evidence="9">
    <location>
        <begin position="433"/>
        <end position="455"/>
    </location>
</feature>
<dbReference type="Pfam" id="PF00005">
    <property type="entry name" value="ABC_tran"/>
    <property type="match status" value="1"/>
</dbReference>
<dbReference type="PROSITE" id="PS00211">
    <property type="entry name" value="ABC_TRANSPORTER_1"/>
    <property type="match status" value="1"/>
</dbReference>
<organism evidence="11 12">
    <name type="scientific">Dichanthelium oligosanthes</name>
    <dbReference type="NCBI Taxonomy" id="888268"/>
    <lineage>
        <taxon>Eukaryota</taxon>
        <taxon>Viridiplantae</taxon>
        <taxon>Streptophyta</taxon>
        <taxon>Embryophyta</taxon>
        <taxon>Tracheophyta</taxon>
        <taxon>Spermatophyta</taxon>
        <taxon>Magnoliopsida</taxon>
        <taxon>Liliopsida</taxon>
        <taxon>Poales</taxon>
        <taxon>Poaceae</taxon>
        <taxon>PACMAD clade</taxon>
        <taxon>Panicoideae</taxon>
        <taxon>Panicodae</taxon>
        <taxon>Paniceae</taxon>
        <taxon>Dichantheliinae</taxon>
        <taxon>Dichanthelium</taxon>
    </lineage>
</organism>
<feature type="transmembrane region" description="Helical" evidence="9">
    <location>
        <begin position="636"/>
        <end position="658"/>
    </location>
</feature>
<dbReference type="GO" id="GO:0140359">
    <property type="term" value="F:ABC-type transporter activity"/>
    <property type="evidence" value="ECO:0007669"/>
    <property type="project" value="InterPro"/>
</dbReference>
<comment type="subcellular location">
    <subcellularLocation>
        <location evidence="1">Membrane</location>
        <topology evidence="1">Multi-pass membrane protein</topology>
    </subcellularLocation>
</comment>
<name>A0A1E5VUP7_9POAL</name>
<dbReference type="PANTHER" id="PTHR48041">
    <property type="entry name" value="ABC TRANSPORTER G FAMILY MEMBER 28"/>
    <property type="match status" value="1"/>
</dbReference>
<evidence type="ECO:0000256" key="2">
    <source>
        <dbReference type="ARBA" id="ARBA00022448"/>
    </source>
</evidence>
<dbReference type="InterPro" id="IPR027417">
    <property type="entry name" value="P-loop_NTPase"/>
</dbReference>
<dbReference type="PROSITE" id="PS50893">
    <property type="entry name" value="ABC_TRANSPORTER_2"/>
    <property type="match status" value="1"/>
</dbReference>
<dbReference type="GO" id="GO:0005524">
    <property type="term" value="F:ATP binding"/>
    <property type="evidence" value="ECO:0007669"/>
    <property type="project" value="UniProtKB-KW"/>
</dbReference>
<dbReference type="STRING" id="888268.A0A1E5VUP7"/>
<comment type="caution">
    <text evidence="11">The sequence shown here is derived from an EMBL/GenBank/DDBJ whole genome shotgun (WGS) entry which is preliminary data.</text>
</comment>
<keyword evidence="4" id="KW-0547">Nucleotide-binding</keyword>
<dbReference type="GO" id="GO:0016020">
    <property type="term" value="C:membrane"/>
    <property type="evidence" value="ECO:0007669"/>
    <property type="project" value="UniProtKB-SubCell"/>
</dbReference>
<feature type="transmembrane region" description="Helical" evidence="9">
    <location>
        <begin position="506"/>
        <end position="533"/>
    </location>
</feature>
<dbReference type="InterPro" id="IPR013525">
    <property type="entry name" value="ABC2_TM"/>
</dbReference>
<keyword evidence="5" id="KW-0067">ATP-binding</keyword>
<dbReference type="InterPro" id="IPR017871">
    <property type="entry name" value="ABC_transporter-like_CS"/>
</dbReference>
<dbReference type="Gene3D" id="3.40.50.300">
    <property type="entry name" value="P-loop containing nucleotide triphosphate hydrolases"/>
    <property type="match status" value="1"/>
</dbReference>
<evidence type="ECO:0000256" key="3">
    <source>
        <dbReference type="ARBA" id="ARBA00022692"/>
    </source>
</evidence>
<keyword evidence="12" id="KW-1185">Reference proteome</keyword>
<reference evidence="11 12" key="1">
    <citation type="submission" date="2016-09" db="EMBL/GenBank/DDBJ databases">
        <title>The draft genome of Dichanthelium oligosanthes: A C3 panicoid grass species.</title>
        <authorList>
            <person name="Studer A.J."/>
            <person name="Schnable J.C."/>
            <person name="Brutnell T.P."/>
        </authorList>
    </citation>
    <scope>NUCLEOTIDE SEQUENCE [LARGE SCALE GENOMIC DNA]</scope>
    <source>
        <strain evidence="12">cv. Kellogg 1175</strain>
        <tissue evidence="11">Leaf</tissue>
    </source>
</reference>
<dbReference type="Proteomes" id="UP000095767">
    <property type="component" value="Unassembled WGS sequence"/>
</dbReference>
<gene>
    <name evidence="11" type="ORF">BAE44_0010133</name>
</gene>
<evidence type="ECO:0000256" key="8">
    <source>
        <dbReference type="SAM" id="MobiDB-lite"/>
    </source>
</evidence>
<evidence type="ECO:0000313" key="12">
    <source>
        <dbReference type="Proteomes" id="UP000095767"/>
    </source>
</evidence>
<sequence>MDHQDLSSELDPAMLMSASTSSSSPPDSASPSFSFSHPSPPHYTLAVNSLSCPAPRRRASSMLPSFLSSCASPASDADAAAGAAGLLKSVSFTASSSNILAVVGPSGAGKSTLLRILSGRGTGSEIAKPGTVSLNGHAVTSRAQLRRLCGFVTQDDNLLPLLTVRETILFAARFRLRSATNARERLDRVETLMQELGLSEVADSYVGGGDGCGASAARGVSGGERKRVSIAVDIVHDPPVLLLDEPTSGLDSRSAMDVLALLHEVSRARRQVVVLSIHQPSYRMLGYISSLLLLSRGAVAHSGTLKSLEDALARLGHKIPMQLNPLELAMEVTGELEEDRARFPALASHNDHHDDDDDISLINNNGRLDVPDHGYCSRLTEVSALTVRCWRTMYRTRELFAARAAQAVVGGLGLGSVYFRLSPDNPDGVALRLGLFAFTLSFLLSSTVEALPILLHERRVLMREASRRAYRLSSYVVANALVFAPCLLAVSLLFSGPLYWLAGLRAAPLAAFAFFVLAVWLIVLMASSLVLFLSAVSPDFVLGNALICVFLGVFFLFSGYFIPKDSIPRYWTFMYYVSMYRYPLDLLLINEYGGSARGKCVAWVGGNNTGAMTGGVCLRTGADVLRDRGINEGMKWVNVGVMLGFFLLYRVMCWAVLVRRASKTTL</sequence>
<evidence type="ECO:0000256" key="5">
    <source>
        <dbReference type="ARBA" id="ARBA00022840"/>
    </source>
</evidence>
<feature type="transmembrane region" description="Helical" evidence="9">
    <location>
        <begin position="476"/>
        <end position="500"/>
    </location>
</feature>
<dbReference type="FunFam" id="3.40.50.300:FF:001409">
    <property type="entry name" value="ABC transporter G family member 23"/>
    <property type="match status" value="1"/>
</dbReference>
<evidence type="ECO:0000256" key="1">
    <source>
        <dbReference type="ARBA" id="ARBA00004141"/>
    </source>
</evidence>
<dbReference type="Pfam" id="PF01061">
    <property type="entry name" value="ABC2_membrane"/>
    <property type="match status" value="1"/>
</dbReference>
<feature type="transmembrane region" description="Helical" evidence="9">
    <location>
        <begin position="400"/>
        <end position="421"/>
    </location>
</feature>
<dbReference type="EMBL" id="LWDX02029007">
    <property type="protein sequence ID" value="OEL28848.1"/>
    <property type="molecule type" value="Genomic_DNA"/>
</dbReference>
<evidence type="ECO:0000256" key="6">
    <source>
        <dbReference type="ARBA" id="ARBA00022989"/>
    </source>
</evidence>
<accession>A0A1E5VUP7</accession>